<evidence type="ECO:0000256" key="2">
    <source>
        <dbReference type="PROSITE-ProRule" id="PRU00302"/>
    </source>
</evidence>
<evidence type="ECO:0000256" key="1">
    <source>
        <dbReference type="ARBA" id="ARBA00023157"/>
    </source>
</evidence>
<dbReference type="Proteomes" id="UP000324222">
    <property type="component" value="Unassembled WGS sequence"/>
</dbReference>
<name>A0A5B7DPK2_PORTR</name>
<evidence type="ECO:0000313" key="5">
    <source>
        <dbReference type="EMBL" id="MPC22964.1"/>
    </source>
</evidence>
<protein>
    <recommendedName>
        <fullName evidence="4">Sushi domain-containing protein</fullName>
    </recommendedName>
</protein>
<accession>A0A5B7DPK2</accession>
<proteinExistence type="predicted"/>
<keyword evidence="1 2" id="KW-1015">Disulfide bond</keyword>
<feature type="compositionally biased region" description="Gly residues" evidence="3">
    <location>
        <begin position="55"/>
        <end position="69"/>
    </location>
</feature>
<sequence length="146" mass="15562">MLYFPSSNNAIIYLAYKAKQRQLSHNTQRPQTTAPYPHSRQHWAVCNTTAEEGGEGAGGGSGGGGGEGEQCGRPGEAMGVSWVCKELAWGRMCRPSCLPGFVMTTAPPSPLYICGRHTGLWYPSAHLPSCTLSLSDVSSSNIEAKT</sequence>
<dbReference type="OrthoDB" id="10045365at2759"/>
<dbReference type="PROSITE" id="PS50923">
    <property type="entry name" value="SUSHI"/>
    <property type="match status" value="1"/>
</dbReference>
<organism evidence="5 6">
    <name type="scientific">Portunus trituberculatus</name>
    <name type="common">Swimming crab</name>
    <name type="synonym">Neptunus trituberculatus</name>
    <dbReference type="NCBI Taxonomy" id="210409"/>
    <lineage>
        <taxon>Eukaryota</taxon>
        <taxon>Metazoa</taxon>
        <taxon>Ecdysozoa</taxon>
        <taxon>Arthropoda</taxon>
        <taxon>Crustacea</taxon>
        <taxon>Multicrustacea</taxon>
        <taxon>Malacostraca</taxon>
        <taxon>Eumalacostraca</taxon>
        <taxon>Eucarida</taxon>
        <taxon>Decapoda</taxon>
        <taxon>Pleocyemata</taxon>
        <taxon>Brachyura</taxon>
        <taxon>Eubrachyura</taxon>
        <taxon>Portunoidea</taxon>
        <taxon>Portunidae</taxon>
        <taxon>Portuninae</taxon>
        <taxon>Portunus</taxon>
    </lineage>
</organism>
<feature type="domain" description="Sushi" evidence="4">
    <location>
        <begin position="69"/>
        <end position="132"/>
    </location>
</feature>
<feature type="region of interest" description="Disordered" evidence="3">
    <location>
        <begin position="48"/>
        <end position="74"/>
    </location>
</feature>
<feature type="disulfide bond" evidence="2">
    <location>
        <begin position="71"/>
        <end position="114"/>
    </location>
</feature>
<dbReference type="EMBL" id="VSRR010001149">
    <property type="protein sequence ID" value="MPC22964.1"/>
    <property type="molecule type" value="Genomic_DNA"/>
</dbReference>
<dbReference type="InterPro" id="IPR000436">
    <property type="entry name" value="Sushi_SCR_CCP_dom"/>
</dbReference>
<evidence type="ECO:0000313" key="6">
    <source>
        <dbReference type="Proteomes" id="UP000324222"/>
    </source>
</evidence>
<keyword evidence="6" id="KW-1185">Reference proteome</keyword>
<evidence type="ECO:0000259" key="4">
    <source>
        <dbReference type="PROSITE" id="PS50923"/>
    </source>
</evidence>
<reference evidence="5 6" key="1">
    <citation type="submission" date="2019-05" db="EMBL/GenBank/DDBJ databases">
        <title>Another draft genome of Portunus trituberculatus and its Hox gene families provides insights of decapod evolution.</title>
        <authorList>
            <person name="Jeong J.-H."/>
            <person name="Song I."/>
            <person name="Kim S."/>
            <person name="Choi T."/>
            <person name="Kim D."/>
            <person name="Ryu S."/>
            <person name="Kim W."/>
        </authorList>
    </citation>
    <scope>NUCLEOTIDE SEQUENCE [LARGE SCALE GENOMIC DNA]</scope>
    <source>
        <tissue evidence="5">Muscle</tissue>
    </source>
</reference>
<evidence type="ECO:0000256" key="3">
    <source>
        <dbReference type="SAM" id="MobiDB-lite"/>
    </source>
</evidence>
<comment type="caution">
    <text evidence="5">The sequence shown here is derived from an EMBL/GenBank/DDBJ whole genome shotgun (WGS) entry which is preliminary data.</text>
</comment>
<dbReference type="AlphaFoldDB" id="A0A5B7DPK2"/>
<keyword evidence="2" id="KW-0768">Sushi</keyword>
<comment type="caution">
    <text evidence="2">Lacks conserved residue(s) required for the propagation of feature annotation.</text>
</comment>
<gene>
    <name evidence="5" type="ORF">E2C01_015996</name>
</gene>